<dbReference type="Pfam" id="PF04954">
    <property type="entry name" value="SIP"/>
    <property type="match status" value="1"/>
</dbReference>
<dbReference type="PANTHER" id="PTHR30157">
    <property type="entry name" value="FERRIC REDUCTASE, NADPH-DEPENDENT"/>
    <property type="match status" value="1"/>
</dbReference>
<dbReference type="SUPFAM" id="SSF63380">
    <property type="entry name" value="Riboflavin synthase domain-like"/>
    <property type="match status" value="1"/>
</dbReference>
<dbReference type="PROSITE" id="PS51384">
    <property type="entry name" value="FAD_FR"/>
    <property type="match status" value="1"/>
</dbReference>
<organism evidence="2 3">
    <name type="scientific">Dietzia aurantiaca</name>
    <dbReference type="NCBI Taxonomy" id="983873"/>
    <lineage>
        <taxon>Bacteria</taxon>
        <taxon>Bacillati</taxon>
        <taxon>Actinomycetota</taxon>
        <taxon>Actinomycetes</taxon>
        <taxon>Mycobacteriales</taxon>
        <taxon>Dietziaceae</taxon>
        <taxon>Dietzia</taxon>
    </lineage>
</organism>
<accession>A0ABV9PTQ2</accession>
<name>A0ABV9PTQ2_9ACTN</name>
<dbReference type="InterPro" id="IPR039374">
    <property type="entry name" value="SIP_fam"/>
</dbReference>
<dbReference type="InterPro" id="IPR007037">
    <property type="entry name" value="SIP_rossman_dom"/>
</dbReference>
<evidence type="ECO:0000313" key="2">
    <source>
        <dbReference type="EMBL" id="MFC4756056.1"/>
    </source>
</evidence>
<proteinExistence type="predicted"/>
<dbReference type="InterPro" id="IPR013113">
    <property type="entry name" value="SIP_FAD-bd"/>
</dbReference>
<dbReference type="PANTHER" id="PTHR30157:SF0">
    <property type="entry name" value="NADPH-DEPENDENT FERRIC-CHELATE REDUCTASE"/>
    <property type="match status" value="1"/>
</dbReference>
<dbReference type="InterPro" id="IPR017938">
    <property type="entry name" value="Riboflavin_synthase-like_b-brl"/>
</dbReference>
<dbReference type="Proteomes" id="UP001595836">
    <property type="component" value="Unassembled WGS sequence"/>
</dbReference>
<sequence>MTAMAVEAPIVCSETRVIDVRRMGQSYIRLVVAGPDLLRWSADVVDPGTVADAYVKLFIPPPGGPGVVPDPEDIRAWLALPEAERGWMRTYTVRRADTVDLDGEQVPALTIDMVVHPGDDEGPGSGWARGVAVGDELRIAGPGRGHAPWAAWAPGQAGRIVCAGDETAAPALLAIADELAAGPAGTEDADASAAREVSIVIEVPTEGDVAAMADGAPGFVTVLARSGEPGEAVLRHLAGVLDLGAGCVETVMGGRRPSEREWQPAAAVSEGDPYVFLAGEAGLVKAMRRLTVDAAGIAKGSVAFMGYWRRGAAES</sequence>
<comment type="caution">
    <text evidence="2">The sequence shown here is derived from an EMBL/GenBank/DDBJ whole genome shotgun (WGS) entry which is preliminary data.</text>
</comment>
<dbReference type="EMBL" id="JBHSHP010000057">
    <property type="protein sequence ID" value="MFC4756056.1"/>
    <property type="molecule type" value="Genomic_DNA"/>
</dbReference>
<gene>
    <name evidence="2" type="ORF">ACFO7U_14885</name>
</gene>
<feature type="domain" description="FAD-binding FR-type" evidence="1">
    <location>
        <begin position="10"/>
        <end position="149"/>
    </location>
</feature>
<reference evidence="3" key="1">
    <citation type="journal article" date="2019" name="Int. J. Syst. Evol. Microbiol.">
        <title>The Global Catalogue of Microorganisms (GCM) 10K type strain sequencing project: providing services to taxonomists for standard genome sequencing and annotation.</title>
        <authorList>
            <consortium name="The Broad Institute Genomics Platform"/>
            <consortium name="The Broad Institute Genome Sequencing Center for Infectious Disease"/>
            <person name="Wu L."/>
            <person name="Ma J."/>
        </authorList>
    </citation>
    <scope>NUCLEOTIDE SEQUENCE [LARGE SCALE GENOMIC DNA]</scope>
    <source>
        <strain evidence="3">JCM 11882</strain>
    </source>
</reference>
<evidence type="ECO:0000259" key="1">
    <source>
        <dbReference type="PROSITE" id="PS51384"/>
    </source>
</evidence>
<dbReference type="InterPro" id="IPR017927">
    <property type="entry name" value="FAD-bd_FR_type"/>
</dbReference>
<dbReference type="Gene3D" id="3.40.50.80">
    <property type="entry name" value="Nucleotide-binding domain of ferredoxin-NADP reductase (FNR) module"/>
    <property type="match status" value="1"/>
</dbReference>
<dbReference type="RefSeq" id="WP_344996197.1">
    <property type="nucleotide sequence ID" value="NZ_BAABCD010000055.1"/>
</dbReference>
<protein>
    <submittedName>
        <fullName evidence="2">Siderophore-interacting protein</fullName>
    </submittedName>
</protein>
<dbReference type="Pfam" id="PF08021">
    <property type="entry name" value="FAD_binding_9"/>
    <property type="match status" value="1"/>
</dbReference>
<dbReference type="Gene3D" id="2.40.30.10">
    <property type="entry name" value="Translation factors"/>
    <property type="match status" value="1"/>
</dbReference>
<dbReference type="CDD" id="cd06193">
    <property type="entry name" value="siderophore_interacting"/>
    <property type="match status" value="1"/>
</dbReference>
<keyword evidence="3" id="KW-1185">Reference proteome</keyword>
<dbReference type="InterPro" id="IPR039261">
    <property type="entry name" value="FNR_nucleotide-bd"/>
</dbReference>
<evidence type="ECO:0000313" key="3">
    <source>
        <dbReference type="Proteomes" id="UP001595836"/>
    </source>
</evidence>